<name>A0A964RMA2_9CLOT</name>
<evidence type="ECO:0000313" key="3">
    <source>
        <dbReference type="EMBL" id="MVX64264.1"/>
    </source>
</evidence>
<evidence type="ECO:0000256" key="1">
    <source>
        <dbReference type="SAM" id="MobiDB-lite"/>
    </source>
</evidence>
<comment type="caution">
    <text evidence="3">The sequence shown here is derived from an EMBL/GenBank/DDBJ whole genome shotgun (WGS) entry which is preliminary data.</text>
</comment>
<feature type="domain" description="GmrSD restriction endonucleases N-terminal" evidence="2">
    <location>
        <begin position="65"/>
        <end position="268"/>
    </location>
</feature>
<accession>A0A964RMA2</accession>
<dbReference type="PANTHER" id="PTHR39639">
    <property type="entry name" value="CHROMOSOME 16, WHOLE GENOME SHOTGUN SEQUENCE"/>
    <property type="match status" value="1"/>
</dbReference>
<proteinExistence type="predicted"/>
<evidence type="ECO:0000313" key="4">
    <source>
        <dbReference type="Proteomes" id="UP000656077"/>
    </source>
</evidence>
<dbReference type="Pfam" id="PF03235">
    <property type="entry name" value="GmrSD_N"/>
    <property type="match status" value="1"/>
</dbReference>
<dbReference type="RefSeq" id="WP_160359255.1">
    <property type="nucleotide sequence ID" value="NZ_WSRQ01000015.1"/>
</dbReference>
<feature type="region of interest" description="Disordered" evidence="1">
    <location>
        <begin position="662"/>
        <end position="682"/>
    </location>
</feature>
<dbReference type="InterPro" id="IPR004919">
    <property type="entry name" value="GmrSD_N"/>
</dbReference>
<dbReference type="Proteomes" id="UP000656077">
    <property type="component" value="Unassembled WGS sequence"/>
</dbReference>
<organism evidence="3 4">
    <name type="scientific">Clostridium chromiireducens</name>
    <dbReference type="NCBI Taxonomy" id="225345"/>
    <lineage>
        <taxon>Bacteria</taxon>
        <taxon>Bacillati</taxon>
        <taxon>Bacillota</taxon>
        <taxon>Clostridia</taxon>
        <taxon>Eubacteriales</taxon>
        <taxon>Clostridiaceae</taxon>
        <taxon>Clostridium</taxon>
    </lineage>
</organism>
<evidence type="ECO:0000259" key="2">
    <source>
        <dbReference type="Pfam" id="PF03235"/>
    </source>
</evidence>
<gene>
    <name evidence="3" type="ORF">GKZ28_11235</name>
</gene>
<dbReference type="EMBL" id="WSRQ01000015">
    <property type="protein sequence ID" value="MVX64264.1"/>
    <property type="molecule type" value="Genomic_DNA"/>
</dbReference>
<dbReference type="AlphaFoldDB" id="A0A964RMA2"/>
<protein>
    <submittedName>
        <fullName evidence="3">DUF262 domain-containing protein</fullName>
    </submittedName>
</protein>
<feature type="compositionally biased region" description="Basic and acidic residues" evidence="1">
    <location>
        <begin position="669"/>
        <end position="682"/>
    </location>
</feature>
<sequence length="830" mass="96728">MINLLEVIKKFESICYINSENDIMSICNIWVLKMIISVDGGEELMASCTCENWTLKDLALALKSMHKDNKEIVVPMFQRGKRWKQKQEDAFIDSLKNSYPVGTMLFYRSVEGQKEIYTLVDGLQRGNTIKKFMASPTKYFTKDSIPTKIIEDIFEILDFNGQENLIKAGIINILVNHIQNWNSFSGMQFYPIAKDIVNNYPTTNSKAVDLIIDTIQPFLNDFQSTFEKIANTIIPVIVYSGDEDSLPEIFDRINSKGTPLSTYEVYAASWPVNKRFRVENNGIVDKVLRKYDSLADDEFIVAGYDRDDMRVNRMLNAFEYSFGLSRYLNDKFEFLHFDNNSADDEINPMGFELVNACINNSNDKIKSLYRDILNLDINLFEKRLIEVIEFVGKIIAKVTLFKGNNRTNKLILHSKYQIMSMISTTFKEKYELSDLTKAKNTWNISKQLLEKNMIQHYVNDIIRSEWNDGGTSKIHKVAKPNKYLTPIPRKVWESTLNAYFEQNNMRQESKNVANPKKEDIVILNCIYLPLFTALDQLSLDKFDIEHIATKDQMKSLITISKSDGLPISSIANICYLPEKVNRSKGPKTFYQDINYKKYIDLNEVEKKYSFTKAEDLEWMDMPYNSFDAEVLKEYYMTFLNKRFKRQKEMFYNSLNIEDMEEDGDFEELSDTKPEEDIYSDDEKTTDVKEAYSDFHDECLQVIKKKLKANLIKQSRSIYIADDNSVGVAISVSKKYKQGTRDKFWFAYRTSFAEKLQSCKAMYVAYGCESYENVILIPIEVLESSKHRLRYTEKDGRIHWHVVFFRNENGGFSWQHSIPEVVEIDLSQYVI</sequence>
<dbReference type="PANTHER" id="PTHR39639:SF1">
    <property type="entry name" value="DUF262 DOMAIN-CONTAINING PROTEIN"/>
    <property type="match status" value="1"/>
</dbReference>
<reference evidence="3" key="1">
    <citation type="submission" date="2019-12" db="EMBL/GenBank/DDBJ databases">
        <title>Microbes associate with the intestines of laboratory mice.</title>
        <authorList>
            <person name="Navarre W."/>
            <person name="Wong E."/>
        </authorList>
    </citation>
    <scope>NUCLEOTIDE SEQUENCE</scope>
    <source>
        <strain evidence="3">NM79_F5</strain>
    </source>
</reference>